<sequence>MNKSQKIYNKALNKYNNGYIDYAIKLCEESISLDIKNKASINLKGLLLYLKGDLDKAQKLWKMNYQINEDEVAQKYLESLKKDHEKIKFYKEALILTEQFKIDEALVLLEKCAESDFNYINVNNYSAVCYIKKGQYARALERIQNVLKVDIKNIEAKENMRLLENMNIIGKKSNIKKICYISLTGLLVVIFIFLVFNISHKGTVSIKSFFNAENIKTKGLNSQNTKKKAGNINEKINQNKENYEKLKETFPSADIQNYIKNKDYDSIYVQVIKWRNKKLEASEESLLSQASQLLNVEGCAYFYKLGCNYLNNKDYNDARTYLTKAYEFGMENELYPHIVYMLGASFDFSGDSKSTIKYYTEYDQKFSSGSYEETVLYRLALIYKDLDMTASKNYAKRLVETYPESIYNNSQINNLMN</sequence>
<gene>
    <name evidence="2" type="ORF">ACJDU8_11205</name>
</gene>
<keyword evidence="1" id="KW-1133">Transmembrane helix</keyword>
<dbReference type="InterPro" id="IPR011990">
    <property type="entry name" value="TPR-like_helical_dom_sf"/>
</dbReference>
<dbReference type="EMBL" id="JBJHZX010000015">
    <property type="protein sequence ID" value="MFL0196128.1"/>
    <property type="molecule type" value="Genomic_DNA"/>
</dbReference>
<evidence type="ECO:0000256" key="1">
    <source>
        <dbReference type="SAM" id="Phobius"/>
    </source>
</evidence>
<evidence type="ECO:0000313" key="3">
    <source>
        <dbReference type="Proteomes" id="UP001623660"/>
    </source>
</evidence>
<reference evidence="2 3" key="1">
    <citation type="submission" date="2024-11" db="EMBL/GenBank/DDBJ databases">
        <authorList>
            <person name="Heng Y.C."/>
            <person name="Lim A.C.H."/>
            <person name="Lee J.K.Y."/>
            <person name="Kittelmann S."/>
        </authorList>
    </citation>
    <scope>NUCLEOTIDE SEQUENCE [LARGE SCALE GENOMIC DNA]</scope>
    <source>
        <strain evidence="2 3">WILCCON 0269</strain>
    </source>
</reference>
<protein>
    <submittedName>
        <fullName evidence="2">Tetratricopeptide repeat protein</fullName>
    </submittedName>
</protein>
<dbReference type="SUPFAM" id="SSF48452">
    <property type="entry name" value="TPR-like"/>
    <property type="match status" value="2"/>
</dbReference>
<keyword evidence="1" id="KW-0472">Membrane</keyword>
<keyword evidence="3" id="KW-1185">Reference proteome</keyword>
<name>A0ABW8SKJ8_9CLOT</name>
<organism evidence="2 3">
    <name type="scientific">Candidatus Clostridium eludens</name>
    <dbReference type="NCBI Taxonomy" id="3381663"/>
    <lineage>
        <taxon>Bacteria</taxon>
        <taxon>Bacillati</taxon>
        <taxon>Bacillota</taxon>
        <taxon>Clostridia</taxon>
        <taxon>Eubacteriales</taxon>
        <taxon>Clostridiaceae</taxon>
        <taxon>Clostridium</taxon>
    </lineage>
</organism>
<keyword evidence="1" id="KW-0812">Transmembrane</keyword>
<evidence type="ECO:0000313" key="2">
    <source>
        <dbReference type="EMBL" id="MFL0196128.1"/>
    </source>
</evidence>
<dbReference type="InterPro" id="IPR019734">
    <property type="entry name" value="TPR_rpt"/>
</dbReference>
<comment type="caution">
    <text evidence="2">The sequence shown here is derived from an EMBL/GenBank/DDBJ whole genome shotgun (WGS) entry which is preliminary data.</text>
</comment>
<dbReference type="SMART" id="SM00028">
    <property type="entry name" value="TPR"/>
    <property type="match status" value="4"/>
</dbReference>
<dbReference type="Gene3D" id="1.25.40.10">
    <property type="entry name" value="Tetratricopeptide repeat domain"/>
    <property type="match status" value="3"/>
</dbReference>
<dbReference type="Proteomes" id="UP001623660">
    <property type="component" value="Unassembled WGS sequence"/>
</dbReference>
<proteinExistence type="predicted"/>
<dbReference type="RefSeq" id="WP_406792242.1">
    <property type="nucleotide sequence ID" value="NZ_JBJHZX010000015.1"/>
</dbReference>
<feature type="transmembrane region" description="Helical" evidence="1">
    <location>
        <begin position="178"/>
        <end position="198"/>
    </location>
</feature>
<accession>A0ABW8SKJ8</accession>
<dbReference type="Pfam" id="PF13174">
    <property type="entry name" value="TPR_6"/>
    <property type="match status" value="1"/>
</dbReference>